<organism evidence="2 3">
    <name type="scientific">Glomus cerebriforme</name>
    <dbReference type="NCBI Taxonomy" id="658196"/>
    <lineage>
        <taxon>Eukaryota</taxon>
        <taxon>Fungi</taxon>
        <taxon>Fungi incertae sedis</taxon>
        <taxon>Mucoromycota</taxon>
        <taxon>Glomeromycotina</taxon>
        <taxon>Glomeromycetes</taxon>
        <taxon>Glomerales</taxon>
        <taxon>Glomeraceae</taxon>
        <taxon>Glomus</taxon>
    </lineage>
</organism>
<feature type="region of interest" description="Disordered" evidence="1">
    <location>
        <begin position="1"/>
        <end position="32"/>
    </location>
</feature>
<evidence type="ECO:0000256" key="1">
    <source>
        <dbReference type="SAM" id="MobiDB-lite"/>
    </source>
</evidence>
<gene>
    <name evidence="2" type="ORF">C1645_836028</name>
</gene>
<protein>
    <submittedName>
        <fullName evidence="2">Uncharacterized protein</fullName>
    </submittedName>
</protein>
<keyword evidence="3" id="KW-1185">Reference proteome</keyword>
<dbReference type="Proteomes" id="UP000265703">
    <property type="component" value="Unassembled WGS sequence"/>
</dbReference>
<evidence type="ECO:0000313" key="2">
    <source>
        <dbReference type="EMBL" id="RIA82009.1"/>
    </source>
</evidence>
<dbReference type="AlphaFoldDB" id="A0A397SAX8"/>
<dbReference type="EMBL" id="QKYT01000714">
    <property type="protein sequence ID" value="RIA82009.1"/>
    <property type="molecule type" value="Genomic_DNA"/>
</dbReference>
<comment type="caution">
    <text evidence="2">The sequence shown here is derived from an EMBL/GenBank/DDBJ whole genome shotgun (WGS) entry which is preliminary data.</text>
</comment>
<reference evidence="2 3" key="1">
    <citation type="submission" date="2018-06" db="EMBL/GenBank/DDBJ databases">
        <title>Comparative genomics reveals the genomic features of Rhizophagus irregularis, R. cerebriforme, R. diaphanum and Gigaspora rosea, and their symbiotic lifestyle signature.</title>
        <authorList>
            <person name="Morin E."/>
            <person name="San Clemente H."/>
            <person name="Chen E.C.H."/>
            <person name="De La Providencia I."/>
            <person name="Hainaut M."/>
            <person name="Kuo A."/>
            <person name="Kohler A."/>
            <person name="Murat C."/>
            <person name="Tang N."/>
            <person name="Roy S."/>
            <person name="Loubradou J."/>
            <person name="Henrissat B."/>
            <person name="Grigoriev I.V."/>
            <person name="Corradi N."/>
            <person name="Roux C."/>
            <person name="Martin F.M."/>
        </authorList>
    </citation>
    <scope>NUCLEOTIDE SEQUENCE [LARGE SCALE GENOMIC DNA]</scope>
    <source>
        <strain evidence="2 3">DAOM 227022</strain>
    </source>
</reference>
<dbReference type="STRING" id="658196.A0A397SAX8"/>
<evidence type="ECO:0000313" key="3">
    <source>
        <dbReference type="Proteomes" id="UP000265703"/>
    </source>
</evidence>
<accession>A0A397SAX8</accession>
<sequence>MDKLYKKNKALQERSKKRLKSKERSSDEANDIAARSEMKHILKGQISDEYTLDYDKTFIEQSDKIYKKLILKLKKLMSRHYNRSKKNRRLKTAIKLYEQNNDNLQEFDKDKLLSIFVQNGYHSIEQLDSEDET</sequence>
<feature type="compositionally biased region" description="Basic and acidic residues" evidence="1">
    <location>
        <begin position="1"/>
        <end position="14"/>
    </location>
</feature>
<name>A0A397SAX8_9GLOM</name>
<proteinExistence type="predicted"/>
<dbReference type="OrthoDB" id="2392749at2759"/>